<dbReference type="KEGG" id="ljn:T285_06925"/>
<accession>A0A7D9N7J9</accession>
<dbReference type="EMBL" id="CP006811">
    <property type="protein sequence ID" value="AHA97743.1"/>
    <property type="molecule type" value="Genomic_DNA"/>
</dbReference>
<dbReference type="AlphaFoldDB" id="A0A7D9N7J9"/>
<dbReference type="Pfam" id="PF02620">
    <property type="entry name" value="YceD"/>
    <property type="match status" value="1"/>
</dbReference>
<proteinExistence type="predicted"/>
<dbReference type="Proteomes" id="UP000018522">
    <property type="component" value="Chromosome"/>
</dbReference>
<organism evidence="1 2">
    <name type="scientific">Lactobacillus johnsonii N6.2</name>
    <dbReference type="NCBI Taxonomy" id="1408186"/>
    <lineage>
        <taxon>Bacteria</taxon>
        <taxon>Bacillati</taxon>
        <taxon>Bacillota</taxon>
        <taxon>Bacilli</taxon>
        <taxon>Lactobacillales</taxon>
        <taxon>Lactobacillaceae</taxon>
        <taxon>Lactobacillus</taxon>
    </lineage>
</organism>
<sequence>MLKFSYSQIKNSRNPLTHVDENVELSKEFFDRSKELLEDAKNVHVTGDFFYDEPFVTGNFTVEADVVVPSTRSLKPVKMHQKFNFTENYSEVEPTQEQLDEEDTIVTVKDDTIDLQKAVEDNLLLSLPSVILTPEEEAEGDFPEGEGWKVISQEAYQEQQSNKENPAFAKLKDLFKDEKTSNKPLH</sequence>
<dbReference type="RefSeq" id="WP_023599838.1">
    <property type="nucleotide sequence ID" value="NC_022909.1"/>
</dbReference>
<name>A0A7D9N7J9_LACJH</name>
<evidence type="ECO:0000313" key="1">
    <source>
        <dbReference type="EMBL" id="AHA97743.1"/>
    </source>
</evidence>
<dbReference type="InterPro" id="IPR003772">
    <property type="entry name" value="YceD"/>
</dbReference>
<dbReference type="GO" id="GO:0003677">
    <property type="term" value="F:DNA binding"/>
    <property type="evidence" value="ECO:0007669"/>
    <property type="project" value="UniProtKB-KW"/>
</dbReference>
<gene>
    <name evidence="1" type="ORF">T285_06925</name>
</gene>
<evidence type="ECO:0000313" key="2">
    <source>
        <dbReference type="Proteomes" id="UP000018522"/>
    </source>
</evidence>
<keyword evidence="1" id="KW-0238">DNA-binding</keyword>
<reference evidence="1 2" key="1">
    <citation type="journal article" date="2014" name="Genome Announc.">
        <title>Complete Genome Sequences of Lactobacillus johnsonii Strain N6.2 and Lactobacillus reuteri Strain TD1.</title>
        <authorList>
            <person name="Leonard M.T."/>
            <person name="Valladares R.B."/>
            <person name="Ardissone A."/>
            <person name="Gonzalez C.F."/>
            <person name="Lorca G.L."/>
            <person name="Triplett E.W."/>
        </authorList>
    </citation>
    <scope>NUCLEOTIDE SEQUENCE [LARGE SCALE GENOMIC DNA]</scope>
    <source>
        <strain evidence="1 2">N6.2</strain>
    </source>
</reference>
<protein>
    <submittedName>
        <fullName evidence="1">DNA-binding protein</fullName>
    </submittedName>
</protein>